<gene>
    <name evidence="3" type="ORF">RJ640_010121</name>
</gene>
<proteinExistence type="predicted"/>
<evidence type="ECO:0000313" key="4">
    <source>
        <dbReference type="Proteomes" id="UP001187471"/>
    </source>
</evidence>
<protein>
    <recommendedName>
        <fullName evidence="2">Retrotransposon gag domain-containing protein</fullName>
    </recommendedName>
</protein>
<sequence length="277" mass="32245">MEAAVGAFEDAGFWWKTIDSKWTSSNAIRTWELFTTEFNNKYILASGRRDSELAFLQLEQKNKTVQEYEKEFTALARHASYLVERGDRKAKKFETGLNPDIQEAIAPLNIFDYHEIVDRALNIERTMRLIKGKEGADNRTEHIKKYCPQLKNKSASSSIRDTKEKKFKPRKALLTWDDSDENDKEMSENDDIAQLCFMAKDDHLDEVIASENFDYDKLELAFLELSENHEKLKLKNVALKKKALSLLNNVEELEGEKEELDERIEFYITENASLKMI</sequence>
<reference evidence="3" key="1">
    <citation type="submission" date="2022-12" db="EMBL/GenBank/DDBJ databases">
        <title>Draft genome assemblies for two species of Escallonia (Escalloniales).</title>
        <authorList>
            <person name="Chanderbali A."/>
            <person name="Dervinis C."/>
            <person name="Anghel I."/>
            <person name="Soltis D."/>
            <person name="Soltis P."/>
            <person name="Zapata F."/>
        </authorList>
    </citation>
    <scope>NUCLEOTIDE SEQUENCE</scope>
    <source>
        <strain evidence="3">UCBG92.1500</strain>
        <tissue evidence="3">Leaf</tissue>
    </source>
</reference>
<keyword evidence="4" id="KW-1185">Reference proteome</keyword>
<feature type="domain" description="Retrotransposon gag" evidence="2">
    <location>
        <begin position="9"/>
        <end position="99"/>
    </location>
</feature>
<evidence type="ECO:0000256" key="1">
    <source>
        <dbReference type="SAM" id="Coils"/>
    </source>
</evidence>
<comment type="caution">
    <text evidence="3">The sequence shown here is derived from an EMBL/GenBank/DDBJ whole genome shotgun (WGS) entry which is preliminary data.</text>
</comment>
<dbReference type="Proteomes" id="UP001187471">
    <property type="component" value="Unassembled WGS sequence"/>
</dbReference>
<dbReference type="AlphaFoldDB" id="A0AA88SCI3"/>
<evidence type="ECO:0000259" key="2">
    <source>
        <dbReference type="Pfam" id="PF03732"/>
    </source>
</evidence>
<name>A0AA88SCI3_9ASTE</name>
<feature type="coiled-coil region" evidence="1">
    <location>
        <begin position="215"/>
        <end position="270"/>
    </location>
</feature>
<accession>A0AA88SCI3</accession>
<organism evidence="3 4">
    <name type="scientific">Escallonia rubra</name>
    <dbReference type="NCBI Taxonomy" id="112253"/>
    <lineage>
        <taxon>Eukaryota</taxon>
        <taxon>Viridiplantae</taxon>
        <taxon>Streptophyta</taxon>
        <taxon>Embryophyta</taxon>
        <taxon>Tracheophyta</taxon>
        <taxon>Spermatophyta</taxon>
        <taxon>Magnoliopsida</taxon>
        <taxon>eudicotyledons</taxon>
        <taxon>Gunneridae</taxon>
        <taxon>Pentapetalae</taxon>
        <taxon>asterids</taxon>
        <taxon>campanulids</taxon>
        <taxon>Escalloniales</taxon>
        <taxon>Escalloniaceae</taxon>
        <taxon>Escallonia</taxon>
    </lineage>
</organism>
<evidence type="ECO:0000313" key="3">
    <source>
        <dbReference type="EMBL" id="KAK2986665.1"/>
    </source>
</evidence>
<keyword evidence="1" id="KW-0175">Coiled coil</keyword>
<dbReference type="EMBL" id="JAVXUO010001037">
    <property type="protein sequence ID" value="KAK2986665.1"/>
    <property type="molecule type" value="Genomic_DNA"/>
</dbReference>
<dbReference type="InterPro" id="IPR005162">
    <property type="entry name" value="Retrotrans_gag_dom"/>
</dbReference>
<dbReference type="Pfam" id="PF03732">
    <property type="entry name" value="Retrotrans_gag"/>
    <property type="match status" value="1"/>
</dbReference>